<dbReference type="InterPro" id="IPR050321">
    <property type="entry name" value="Glycosyltr_2/OpgH_subfam"/>
</dbReference>
<dbReference type="Pfam" id="PF10091">
    <property type="entry name" value="Glycoamylase"/>
    <property type="match status" value="1"/>
</dbReference>
<gene>
    <name evidence="7" type="ORF">IRI77_34425</name>
</gene>
<evidence type="ECO:0000256" key="2">
    <source>
        <dbReference type="ARBA" id="ARBA00022676"/>
    </source>
</evidence>
<proteinExistence type="predicted"/>
<evidence type="ECO:0000256" key="3">
    <source>
        <dbReference type="ARBA" id="ARBA00022679"/>
    </source>
</evidence>
<evidence type="ECO:0000256" key="4">
    <source>
        <dbReference type="ARBA" id="ARBA00022989"/>
    </source>
</evidence>
<dbReference type="RefSeq" id="WP_194449450.1">
    <property type="nucleotide sequence ID" value="NZ_CP063849.1"/>
</dbReference>
<feature type="transmembrane region" description="Helical" evidence="5">
    <location>
        <begin position="307"/>
        <end position="330"/>
    </location>
</feature>
<evidence type="ECO:0000259" key="6">
    <source>
        <dbReference type="Pfam" id="PF10091"/>
    </source>
</evidence>
<protein>
    <submittedName>
        <fullName evidence="7">Glycosyl transferase</fullName>
    </submittedName>
</protein>
<dbReference type="GO" id="GO:0005886">
    <property type="term" value="C:plasma membrane"/>
    <property type="evidence" value="ECO:0007669"/>
    <property type="project" value="TreeGrafter"/>
</dbReference>
<keyword evidence="8" id="KW-1185">Reference proteome</keyword>
<keyword evidence="3 7" id="KW-0808">Transferase</keyword>
<evidence type="ECO:0000256" key="1">
    <source>
        <dbReference type="ARBA" id="ARBA00004141"/>
    </source>
</evidence>
<feature type="domain" description="Glycoamylase-like" evidence="6">
    <location>
        <begin position="1130"/>
        <end position="1339"/>
    </location>
</feature>
<dbReference type="PANTHER" id="PTHR43867">
    <property type="entry name" value="CELLULOSE SYNTHASE CATALYTIC SUBUNIT A [UDP-FORMING]"/>
    <property type="match status" value="1"/>
</dbReference>
<reference evidence="7 8" key="1">
    <citation type="submission" date="2020-10" db="EMBL/GenBank/DDBJ databases">
        <title>Complete genome sequence of Paludibaculum fermentans P105T, a facultatively anaerobic acidobacterium capable of dissimilatory Fe(III) reduction.</title>
        <authorList>
            <person name="Dedysh S.N."/>
            <person name="Beletsky A.V."/>
            <person name="Kulichevskaya I.S."/>
            <person name="Mardanov A.V."/>
            <person name="Ravin N.V."/>
        </authorList>
    </citation>
    <scope>NUCLEOTIDE SEQUENCE [LARGE SCALE GENOMIC DNA]</scope>
    <source>
        <strain evidence="7 8">P105</strain>
    </source>
</reference>
<keyword evidence="5" id="KW-0812">Transmembrane</keyword>
<dbReference type="InterPro" id="IPR019282">
    <property type="entry name" value="Glycoamylase-like_cons_dom"/>
</dbReference>
<organism evidence="7 8">
    <name type="scientific">Paludibaculum fermentans</name>
    <dbReference type="NCBI Taxonomy" id="1473598"/>
    <lineage>
        <taxon>Bacteria</taxon>
        <taxon>Pseudomonadati</taxon>
        <taxon>Acidobacteriota</taxon>
        <taxon>Terriglobia</taxon>
        <taxon>Bryobacterales</taxon>
        <taxon>Bryobacteraceae</taxon>
        <taxon>Paludibaculum</taxon>
    </lineage>
</organism>
<evidence type="ECO:0000256" key="5">
    <source>
        <dbReference type="SAM" id="Phobius"/>
    </source>
</evidence>
<accession>A0A7S7NQ82</accession>
<dbReference type="EMBL" id="CP063849">
    <property type="protein sequence ID" value="QOY87783.1"/>
    <property type="molecule type" value="Genomic_DNA"/>
</dbReference>
<dbReference type="Gene3D" id="1.50.10.140">
    <property type="match status" value="2"/>
</dbReference>
<keyword evidence="2" id="KW-0328">Glycosyltransferase</keyword>
<feature type="transmembrane region" description="Helical" evidence="5">
    <location>
        <begin position="705"/>
        <end position="725"/>
    </location>
</feature>
<name>A0A7S7NQ82_PALFE</name>
<evidence type="ECO:0000313" key="7">
    <source>
        <dbReference type="EMBL" id="QOY87783.1"/>
    </source>
</evidence>
<dbReference type="KEGG" id="pfer:IRI77_34425"/>
<dbReference type="Proteomes" id="UP000593892">
    <property type="component" value="Chromosome"/>
</dbReference>
<dbReference type="GO" id="GO:0016758">
    <property type="term" value="F:hexosyltransferase activity"/>
    <property type="evidence" value="ECO:0007669"/>
    <property type="project" value="TreeGrafter"/>
</dbReference>
<sequence length="1380" mass="155690">MLIENQTTNEWEEVVRREVALWTTSPRGHSHRPETILSRVRTALKELARTDANATVLRDGAHLLRTALQEAGDAAIGMRKQPHVNGEARILLAAELFDSVQRGVFDEVELISFTSALLQECDLEMGELWALKPALQLVYLQRVAGAAEIAVQGEACPWLARTLDAIRMLGETPWKEFFESLNPVDAILAGDPARAYSAMDYESRDQYRSRIARLATHAAAHEREVAEAAIQLASLGESERTRHCGYYLFAEGLPELKQQIGYRVPWMEWISDAFRNSPTAVFLCGVEISTFLIVALLLSGLNAMTPLLGGILLTLLPATHAAVHLMNALVSHFTETRSLPKLDFSDGIPRDSATLVVVPTLLMNRHQVDTLVRDLEVRFLANRGPNLHFGLLTDTPDSSTKVDERDELAGVCAGLLDELNERYGDATHKPFFLLHRDRAFNPAEGKWMGWERKRGKLLDLNRFLRAAADSFPVKTGDMDAICRARYVITLDTDTQLPRGAAARLAGTMAHPLNRPVINAATNMVAAGYGVLQPRVSVCIRSASRSHLAAIYSGHTGFDIYTRAVSDVYQDLFGEGIFTGKGIYDIDVFRAVLENRFPCNQLLSHDLIEGIYARAGLVSDIEVVDDYPSHFSAYSRRQHRWVRGDWQIMRWLLPFVPDFFGNIIPNPIPIISRWKILDNLRRSLIQPATLMLMLAGWFFLPAPALYWTLTSIALLLIPAYTSLLMLPLRLKPGHMTTTLRDAASAFVQDHIAAFLDLTFLVHQSFVALDAIVRTLIRTRITRRRMLEWETAAQAETVRRKRAPADVYLATTPLVVLALTCLLVFFADDALPAALPMLVLWLVSPLVSRWLNGQPPSHIRSLNAEEAEVLRGFTLRTWRYFQEFSTARNHYLIPDNVREQGLREAERISPTNIGLLLNARIAAVELGYLSLEEFTTKTRSTLASMLRMKRYRGHFFNWYDTRTLKALEPEEVSTVDSGNLVVCLWTLAQACREWQEKPPVPARLWRGILDHIEVLAEEEPQLTTELLRFARALAPQAPAWPIPALEALVRPIAAQLTKLTSRSAWWAEQLLQRLHEAAQSTPPEPRRLHAIERLAARLADEMEFDFLYRPRKKVLAIGYSVQGERLHPSCYDQLASEARMAVFAAIAKGDIPTEAWFHLGRSHTMRHGYRLLLSWSGTMFEYLMPRIWMRHHRDTLLELTCQGVVAVQQRDARLPGSPWGRSETAYGYSTDHVEYPYAAMGLPSIALNPRCHASPVVSPYASFLALMVTPRAAFDNLRHMRRLGWLSQRGFYEAADYSVQREDVRGEYSLVRCWMAHHHGMSLLAATDLLLDHRMQDLFHQDEKVQATERLLHERLPADLVVSESVNSPLSMPAAATAENEA</sequence>
<dbReference type="PANTHER" id="PTHR43867:SF2">
    <property type="entry name" value="CELLULOSE SYNTHASE CATALYTIC SUBUNIT A [UDP-FORMING]"/>
    <property type="match status" value="1"/>
</dbReference>
<keyword evidence="4 5" id="KW-1133">Transmembrane helix</keyword>
<feature type="transmembrane region" description="Helical" evidence="5">
    <location>
        <begin position="682"/>
        <end position="699"/>
    </location>
</feature>
<feature type="transmembrane region" description="Helical" evidence="5">
    <location>
        <begin position="805"/>
        <end position="825"/>
    </location>
</feature>
<evidence type="ECO:0000313" key="8">
    <source>
        <dbReference type="Proteomes" id="UP000593892"/>
    </source>
</evidence>
<keyword evidence="5" id="KW-0472">Membrane</keyword>
<comment type="subcellular location">
    <subcellularLocation>
        <location evidence="1">Membrane</location>
        <topology evidence="1">Multi-pass membrane protein</topology>
    </subcellularLocation>
</comment>
<feature type="transmembrane region" description="Helical" evidence="5">
    <location>
        <begin position="280"/>
        <end position="301"/>
    </location>
</feature>